<dbReference type="PROSITE" id="PS51767">
    <property type="entry name" value="PEPTIDASE_A1"/>
    <property type="match status" value="1"/>
</dbReference>
<dbReference type="GO" id="GO:0006508">
    <property type="term" value="P:proteolysis"/>
    <property type="evidence" value="ECO:0007669"/>
    <property type="project" value="UniProtKB-KW"/>
</dbReference>
<evidence type="ECO:0000256" key="8">
    <source>
        <dbReference type="ARBA" id="ARBA00022989"/>
    </source>
</evidence>
<keyword evidence="7" id="KW-0378">Hydrolase</keyword>
<dbReference type="Pfam" id="PF14541">
    <property type="entry name" value="TAXi_C"/>
    <property type="match status" value="1"/>
</dbReference>
<evidence type="ECO:0000256" key="10">
    <source>
        <dbReference type="ARBA" id="ARBA00023180"/>
    </source>
</evidence>
<keyword evidence="5" id="KW-0732">Signal</keyword>
<dbReference type="PRINTS" id="PR00792">
    <property type="entry name" value="PEPSIN"/>
</dbReference>
<dbReference type="Pfam" id="PF14543">
    <property type="entry name" value="TAXi_N"/>
    <property type="match status" value="1"/>
</dbReference>
<dbReference type="EMBL" id="GL377624">
    <property type="protein sequence ID" value="EFJ15168.1"/>
    <property type="molecule type" value="Genomic_DNA"/>
</dbReference>
<dbReference type="PANTHER" id="PTHR13683">
    <property type="entry name" value="ASPARTYL PROTEASES"/>
    <property type="match status" value="1"/>
</dbReference>
<reference evidence="13 14" key="1">
    <citation type="journal article" date="2011" name="Science">
        <title>The Selaginella genome identifies genetic changes associated with the evolution of vascular plants.</title>
        <authorList>
            <person name="Banks J.A."/>
            <person name="Nishiyama T."/>
            <person name="Hasebe M."/>
            <person name="Bowman J.L."/>
            <person name="Gribskov M."/>
            <person name="dePamphilis C."/>
            <person name="Albert V.A."/>
            <person name="Aono N."/>
            <person name="Aoyama T."/>
            <person name="Ambrose B.A."/>
            <person name="Ashton N.W."/>
            <person name="Axtell M.J."/>
            <person name="Barker E."/>
            <person name="Barker M.S."/>
            <person name="Bennetzen J.L."/>
            <person name="Bonawitz N.D."/>
            <person name="Chapple C."/>
            <person name="Cheng C."/>
            <person name="Correa L.G."/>
            <person name="Dacre M."/>
            <person name="DeBarry J."/>
            <person name="Dreyer I."/>
            <person name="Elias M."/>
            <person name="Engstrom E.M."/>
            <person name="Estelle M."/>
            <person name="Feng L."/>
            <person name="Finet C."/>
            <person name="Floyd S.K."/>
            <person name="Frommer W.B."/>
            <person name="Fujita T."/>
            <person name="Gramzow L."/>
            <person name="Gutensohn M."/>
            <person name="Harholt J."/>
            <person name="Hattori M."/>
            <person name="Heyl A."/>
            <person name="Hirai T."/>
            <person name="Hiwatashi Y."/>
            <person name="Ishikawa M."/>
            <person name="Iwata M."/>
            <person name="Karol K.G."/>
            <person name="Koehler B."/>
            <person name="Kolukisaoglu U."/>
            <person name="Kubo M."/>
            <person name="Kurata T."/>
            <person name="Lalonde S."/>
            <person name="Li K."/>
            <person name="Li Y."/>
            <person name="Litt A."/>
            <person name="Lyons E."/>
            <person name="Manning G."/>
            <person name="Maruyama T."/>
            <person name="Michael T.P."/>
            <person name="Mikami K."/>
            <person name="Miyazaki S."/>
            <person name="Morinaga S."/>
            <person name="Murata T."/>
            <person name="Mueller-Roeber B."/>
            <person name="Nelson D.R."/>
            <person name="Obara M."/>
            <person name="Oguri Y."/>
            <person name="Olmstead R.G."/>
            <person name="Onodera N."/>
            <person name="Petersen B.L."/>
            <person name="Pils B."/>
            <person name="Prigge M."/>
            <person name="Rensing S.A."/>
            <person name="Riano-Pachon D.M."/>
            <person name="Roberts A.W."/>
            <person name="Sato Y."/>
            <person name="Scheller H.V."/>
            <person name="Schulz B."/>
            <person name="Schulz C."/>
            <person name="Shakirov E.V."/>
            <person name="Shibagaki N."/>
            <person name="Shinohara N."/>
            <person name="Shippen D.E."/>
            <person name="Soerensen I."/>
            <person name="Sotooka R."/>
            <person name="Sugimoto N."/>
            <person name="Sugita M."/>
            <person name="Sumikawa N."/>
            <person name="Tanurdzic M."/>
            <person name="Theissen G."/>
            <person name="Ulvskov P."/>
            <person name="Wakazuki S."/>
            <person name="Weng J.K."/>
            <person name="Willats W.W."/>
            <person name="Wipf D."/>
            <person name="Wolf P.G."/>
            <person name="Yang L."/>
            <person name="Zimmer A.D."/>
            <person name="Zhu Q."/>
            <person name="Mitros T."/>
            <person name="Hellsten U."/>
            <person name="Loque D."/>
            <person name="Otillar R."/>
            <person name="Salamov A."/>
            <person name="Schmutz J."/>
            <person name="Shapiro H."/>
            <person name="Lindquist E."/>
            <person name="Lucas S."/>
            <person name="Rokhsar D."/>
            <person name="Grigoriev I.V."/>
        </authorList>
    </citation>
    <scope>NUCLEOTIDE SEQUENCE [LARGE SCALE GENOMIC DNA]</scope>
</reference>
<dbReference type="InterPro" id="IPR032799">
    <property type="entry name" value="TAXi_C"/>
</dbReference>
<evidence type="ECO:0000256" key="4">
    <source>
        <dbReference type="ARBA" id="ARBA00022692"/>
    </source>
</evidence>
<dbReference type="Gene3D" id="2.40.70.10">
    <property type="entry name" value="Acid Proteases"/>
    <property type="match status" value="2"/>
</dbReference>
<evidence type="ECO:0000313" key="13">
    <source>
        <dbReference type="EMBL" id="EFJ15168.1"/>
    </source>
</evidence>
<keyword evidence="4" id="KW-0812">Transmembrane</keyword>
<dbReference type="OMA" id="DYDCSAD"/>
<organism evidence="14">
    <name type="scientific">Selaginella moellendorffii</name>
    <name type="common">Spikemoss</name>
    <dbReference type="NCBI Taxonomy" id="88036"/>
    <lineage>
        <taxon>Eukaryota</taxon>
        <taxon>Viridiplantae</taxon>
        <taxon>Streptophyta</taxon>
        <taxon>Embryophyta</taxon>
        <taxon>Tracheophyta</taxon>
        <taxon>Lycopodiopsida</taxon>
        <taxon>Selaginellales</taxon>
        <taxon>Selaginellaceae</taxon>
        <taxon>Selaginella</taxon>
    </lineage>
</organism>
<dbReference type="InterPro" id="IPR001461">
    <property type="entry name" value="Aspartic_peptidase_A1"/>
</dbReference>
<dbReference type="InParanoid" id="D8SK54"/>
<evidence type="ECO:0000256" key="11">
    <source>
        <dbReference type="PIRSR" id="PIRSR601461-1"/>
    </source>
</evidence>
<keyword evidence="3" id="KW-0645">Protease</keyword>
<dbReference type="SUPFAM" id="SSF50630">
    <property type="entry name" value="Acid proteases"/>
    <property type="match status" value="1"/>
</dbReference>
<evidence type="ECO:0000256" key="5">
    <source>
        <dbReference type="ARBA" id="ARBA00022729"/>
    </source>
</evidence>
<evidence type="ECO:0000256" key="2">
    <source>
        <dbReference type="ARBA" id="ARBA00007447"/>
    </source>
</evidence>
<dbReference type="InterPro" id="IPR032861">
    <property type="entry name" value="TAXi_N"/>
</dbReference>
<dbReference type="GO" id="GO:0016020">
    <property type="term" value="C:membrane"/>
    <property type="evidence" value="ECO:0007669"/>
    <property type="project" value="UniProtKB-SubCell"/>
</dbReference>
<dbReference type="InterPro" id="IPR021109">
    <property type="entry name" value="Peptidase_aspartic_dom_sf"/>
</dbReference>
<dbReference type="eggNOG" id="KOG1339">
    <property type="taxonomic scope" value="Eukaryota"/>
</dbReference>
<feature type="active site" evidence="11">
    <location>
        <position position="54"/>
    </location>
</feature>
<evidence type="ECO:0000256" key="6">
    <source>
        <dbReference type="ARBA" id="ARBA00022750"/>
    </source>
</evidence>
<evidence type="ECO:0000256" key="9">
    <source>
        <dbReference type="ARBA" id="ARBA00023136"/>
    </source>
</evidence>
<feature type="domain" description="Peptidase A1" evidence="12">
    <location>
        <begin position="36"/>
        <end position="378"/>
    </location>
</feature>
<comment type="subcellular location">
    <subcellularLocation>
        <location evidence="1">Membrane</location>
    </subcellularLocation>
</comment>
<dbReference type="Proteomes" id="UP000001514">
    <property type="component" value="Unassembled WGS sequence"/>
</dbReference>
<dbReference type="CDD" id="cd05476">
    <property type="entry name" value="pepsin_A_like_plant"/>
    <property type="match status" value="1"/>
</dbReference>
<feature type="active site" evidence="11">
    <location>
        <position position="263"/>
    </location>
</feature>
<evidence type="ECO:0000256" key="1">
    <source>
        <dbReference type="ARBA" id="ARBA00004370"/>
    </source>
</evidence>
<dbReference type="InterPro" id="IPR034161">
    <property type="entry name" value="Pepsin-like_plant"/>
</dbReference>
<name>D8SK54_SELML</name>
<keyword evidence="6" id="KW-0064">Aspartyl protease</keyword>
<evidence type="ECO:0000256" key="7">
    <source>
        <dbReference type="ARBA" id="ARBA00022801"/>
    </source>
</evidence>
<keyword evidence="9" id="KW-0472">Membrane</keyword>
<dbReference type="GO" id="GO:0004190">
    <property type="term" value="F:aspartic-type endopeptidase activity"/>
    <property type="evidence" value="ECO:0007669"/>
    <property type="project" value="UniProtKB-KW"/>
</dbReference>
<protein>
    <recommendedName>
        <fullName evidence="12">Peptidase A1 domain-containing protein</fullName>
    </recommendedName>
</protein>
<dbReference type="PANTHER" id="PTHR13683:SF375">
    <property type="entry name" value="PEPTIDASE A1 DOMAIN-CONTAINING PROTEIN"/>
    <property type="match status" value="1"/>
</dbReference>
<accession>D8SK54</accession>
<keyword evidence="10" id="KW-0325">Glycoprotein</keyword>
<dbReference type="Gramene" id="EFJ15168">
    <property type="protein sequence ID" value="EFJ15168"/>
    <property type="gene ID" value="SELMODRAFT_118648"/>
</dbReference>
<evidence type="ECO:0000256" key="3">
    <source>
        <dbReference type="ARBA" id="ARBA00022670"/>
    </source>
</evidence>
<comment type="similarity">
    <text evidence="2">Belongs to the peptidase A1 family.</text>
</comment>
<evidence type="ECO:0000259" key="12">
    <source>
        <dbReference type="PROSITE" id="PS51767"/>
    </source>
</evidence>
<sequence length="388" mass="42310">MQLLKAHDRGRMVKLKSSAVSLPVEGVADPYIAGLYFTQVQLGTPPRTYNLQVDTGSDLLWVNCHPCIGCPAFSDLKIPIVPYDVKASASSSKVPCSDPSCTLITQISESGCNDQNQCGYSFQYGDGSGTLGYLVEDVLHYMVNATATVIFGCGFKQSGDLSTSERALDGIIGFGASDLSFNSQLAKQGKTPNVFAHCLDGGERGGGILVLGNVIEPDIQYTPLVPYMYHYNVVLQSISVNNANLTIDPKLFSNDVMQGTIFDSGTTLAYLPDEAYQAFTQAVSLVVAPFLLCDTRLSRFIYKLFPNVVLYFEGASMTLTPAEYLIRQASAANAPIWCMGWQSMGSAESELQYTIFGDLVLKNKLVVYDLERGRIGWRPFDCKFLSLV</sequence>
<dbReference type="HOGENOM" id="CLU_005738_7_0_1"/>
<dbReference type="KEGG" id="smo:SELMODRAFT_118648"/>
<keyword evidence="14" id="KW-1185">Reference proteome</keyword>
<evidence type="ECO:0000313" key="14">
    <source>
        <dbReference type="Proteomes" id="UP000001514"/>
    </source>
</evidence>
<keyword evidence="8" id="KW-1133">Transmembrane helix</keyword>
<dbReference type="InterPro" id="IPR033121">
    <property type="entry name" value="PEPTIDASE_A1"/>
</dbReference>
<proteinExistence type="inferred from homology"/>
<dbReference type="AlphaFoldDB" id="D8SK54"/>
<gene>
    <name evidence="13" type="ORF">SELMODRAFT_118648</name>
</gene>